<evidence type="ECO:0000256" key="1">
    <source>
        <dbReference type="SAM" id="Phobius"/>
    </source>
</evidence>
<name>A0A7V1EI04_UNCW3</name>
<keyword evidence="1" id="KW-0812">Transmembrane</keyword>
<protein>
    <submittedName>
        <fullName evidence="2">Uncharacterized protein</fullName>
    </submittedName>
</protein>
<evidence type="ECO:0000313" key="2">
    <source>
        <dbReference type="EMBL" id="HDY59043.1"/>
    </source>
</evidence>
<proteinExistence type="predicted"/>
<keyword evidence="1" id="KW-0472">Membrane</keyword>
<sequence>MVYFILLLSFSQLSGDSIVPEQVMVKKSYTKDVIINASIGLGFGLGAYYCKNTVDKAYDEYKSASTMKKTVEQWNRVVLYDKLTVFFGAGSAVFFVRAVYYQLKNVKQTQMGVKMPELDIRYTDNNKLMLGIVKSL</sequence>
<gene>
    <name evidence="2" type="ORF">ENP86_05780</name>
</gene>
<accession>A0A7V1EI04</accession>
<reference evidence="2" key="1">
    <citation type="journal article" date="2020" name="mSystems">
        <title>Genome- and Community-Level Interaction Insights into Carbon Utilization and Element Cycling Functions of Hydrothermarchaeota in Hydrothermal Sediment.</title>
        <authorList>
            <person name="Zhou Z."/>
            <person name="Liu Y."/>
            <person name="Xu W."/>
            <person name="Pan J."/>
            <person name="Luo Z.H."/>
            <person name="Li M."/>
        </authorList>
    </citation>
    <scope>NUCLEOTIDE SEQUENCE [LARGE SCALE GENOMIC DNA]</scope>
    <source>
        <strain evidence="2">SpSt-258</strain>
    </source>
</reference>
<comment type="caution">
    <text evidence="2">The sequence shown here is derived from an EMBL/GenBank/DDBJ whole genome shotgun (WGS) entry which is preliminary data.</text>
</comment>
<keyword evidence="1" id="KW-1133">Transmembrane helix</keyword>
<organism evidence="2">
    <name type="scientific">candidate division WOR-3 bacterium</name>
    <dbReference type="NCBI Taxonomy" id="2052148"/>
    <lineage>
        <taxon>Bacteria</taxon>
        <taxon>Bacteria division WOR-3</taxon>
    </lineage>
</organism>
<feature type="transmembrane region" description="Helical" evidence="1">
    <location>
        <begin position="83"/>
        <end position="101"/>
    </location>
</feature>
<dbReference type="EMBL" id="DSKY01000014">
    <property type="protein sequence ID" value="HDY59043.1"/>
    <property type="molecule type" value="Genomic_DNA"/>
</dbReference>
<dbReference type="AlphaFoldDB" id="A0A7V1EI04"/>